<feature type="chain" id="PRO_5028172675" evidence="1">
    <location>
        <begin position="24"/>
        <end position="47"/>
    </location>
</feature>
<gene>
    <name evidence="2" type="ORF">MENT_LOCUS42388</name>
</gene>
<name>A0A6V7WS79_MELEN</name>
<evidence type="ECO:0000313" key="3">
    <source>
        <dbReference type="Proteomes" id="UP000580250"/>
    </source>
</evidence>
<evidence type="ECO:0000256" key="1">
    <source>
        <dbReference type="SAM" id="SignalP"/>
    </source>
</evidence>
<accession>A0A6V7WS79</accession>
<proteinExistence type="predicted"/>
<reference evidence="2 3" key="1">
    <citation type="submission" date="2020-08" db="EMBL/GenBank/DDBJ databases">
        <authorList>
            <person name="Koutsovoulos G."/>
            <person name="Danchin GJ E."/>
        </authorList>
    </citation>
    <scope>NUCLEOTIDE SEQUENCE [LARGE SCALE GENOMIC DNA]</scope>
</reference>
<dbReference type="EMBL" id="CAJEWN010000762">
    <property type="protein sequence ID" value="CAD2189656.1"/>
    <property type="molecule type" value="Genomic_DNA"/>
</dbReference>
<feature type="signal peptide" evidence="1">
    <location>
        <begin position="1"/>
        <end position="23"/>
    </location>
</feature>
<keyword evidence="1" id="KW-0732">Signal</keyword>
<dbReference type="Proteomes" id="UP000580250">
    <property type="component" value="Unassembled WGS sequence"/>
</dbReference>
<evidence type="ECO:0000313" key="2">
    <source>
        <dbReference type="EMBL" id="CAD2189656.1"/>
    </source>
</evidence>
<sequence>MAVGIHFWPILAFGVVGPCMTLAKMPDDANNHFWINFLFHLNFCVFN</sequence>
<dbReference type="AlphaFoldDB" id="A0A6V7WS79"/>
<comment type="caution">
    <text evidence="2">The sequence shown here is derived from an EMBL/GenBank/DDBJ whole genome shotgun (WGS) entry which is preliminary data.</text>
</comment>
<organism evidence="2 3">
    <name type="scientific">Meloidogyne enterolobii</name>
    <name type="common">Root-knot nematode worm</name>
    <name type="synonym">Meloidogyne mayaguensis</name>
    <dbReference type="NCBI Taxonomy" id="390850"/>
    <lineage>
        <taxon>Eukaryota</taxon>
        <taxon>Metazoa</taxon>
        <taxon>Ecdysozoa</taxon>
        <taxon>Nematoda</taxon>
        <taxon>Chromadorea</taxon>
        <taxon>Rhabditida</taxon>
        <taxon>Tylenchina</taxon>
        <taxon>Tylenchomorpha</taxon>
        <taxon>Tylenchoidea</taxon>
        <taxon>Meloidogynidae</taxon>
        <taxon>Meloidogyninae</taxon>
        <taxon>Meloidogyne</taxon>
    </lineage>
</organism>
<protein>
    <submittedName>
        <fullName evidence="2">Uncharacterized protein</fullName>
    </submittedName>
</protein>